<evidence type="ECO:0000256" key="1">
    <source>
        <dbReference type="SAM" id="MobiDB-lite"/>
    </source>
</evidence>
<feature type="compositionally biased region" description="Pro residues" evidence="1">
    <location>
        <begin position="21"/>
        <end position="34"/>
    </location>
</feature>
<evidence type="ECO:0000313" key="3">
    <source>
        <dbReference type="Proteomes" id="UP000317243"/>
    </source>
</evidence>
<dbReference type="OrthoDB" id="9829598at2"/>
<dbReference type="Proteomes" id="UP000317243">
    <property type="component" value="Unassembled WGS sequence"/>
</dbReference>
<proteinExistence type="predicted"/>
<feature type="region of interest" description="Disordered" evidence="1">
    <location>
        <begin position="1"/>
        <end position="42"/>
    </location>
</feature>
<comment type="caution">
    <text evidence="2">The sequence shown here is derived from an EMBL/GenBank/DDBJ whole genome shotgun (WGS) entry which is preliminary data.</text>
</comment>
<organism evidence="2 3">
    <name type="scientific">Thalassoglobus neptunius</name>
    <dbReference type="NCBI Taxonomy" id="1938619"/>
    <lineage>
        <taxon>Bacteria</taxon>
        <taxon>Pseudomonadati</taxon>
        <taxon>Planctomycetota</taxon>
        <taxon>Planctomycetia</taxon>
        <taxon>Planctomycetales</taxon>
        <taxon>Planctomycetaceae</taxon>
        <taxon>Thalassoglobus</taxon>
    </lineage>
</organism>
<gene>
    <name evidence="2" type="ORF">KOR42_34350</name>
</gene>
<reference evidence="2 3" key="1">
    <citation type="submission" date="2019-02" db="EMBL/GenBank/DDBJ databases">
        <title>Deep-cultivation of Planctomycetes and their phenomic and genomic characterization uncovers novel biology.</title>
        <authorList>
            <person name="Wiegand S."/>
            <person name="Jogler M."/>
            <person name="Boedeker C."/>
            <person name="Pinto D."/>
            <person name="Vollmers J."/>
            <person name="Rivas-Marin E."/>
            <person name="Kohn T."/>
            <person name="Peeters S.H."/>
            <person name="Heuer A."/>
            <person name="Rast P."/>
            <person name="Oberbeckmann S."/>
            <person name="Bunk B."/>
            <person name="Jeske O."/>
            <person name="Meyerdierks A."/>
            <person name="Storesund J.E."/>
            <person name="Kallscheuer N."/>
            <person name="Luecker S."/>
            <person name="Lage O.M."/>
            <person name="Pohl T."/>
            <person name="Merkel B.J."/>
            <person name="Hornburger P."/>
            <person name="Mueller R.-W."/>
            <person name="Bruemmer F."/>
            <person name="Labrenz M."/>
            <person name="Spormann A.M."/>
            <person name="Op Den Camp H."/>
            <person name="Overmann J."/>
            <person name="Amann R."/>
            <person name="Jetten M.S.M."/>
            <person name="Mascher T."/>
            <person name="Medema M.H."/>
            <person name="Devos D.P."/>
            <person name="Kaster A.-K."/>
            <person name="Ovreas L."/>
            <person name="Rohde M."/>
            <person name="Galperin M.Y."/>
            <person name="Jogler C."/>
        </authorList>
    </citation>
    <scope>NUCLEOTIDE SEQUENCE [LARGE SCALE GENOMIC DNA]</scope>
    <source>
        <strain evidence="2 3">KOR42</strain>
    </source>
</reference>
<sequence>MTQSEEPEKYPTNRKLADGIPEPPPASSRSMPPPPDDDSDPLQDQYLEWIRKEAAELFGSLAENHNDVTSSVSSAYRDFIKQVYSCPVELAKENYKTWAALGRRYIVNQTTVKRWFSGSEASLKNMSMPFAAEDAIFPRGRHVTVNSYAFAFLVLAEQLNQKSDLDSSQVLNNLSKKFEDWATDAKDSLAEGDPREHGRLVEDTSGQHLSRNAYPLFAIDRSHCEKALVLYLVMRTPEWWLAIKSGRIEDEVIAADSISGKANDLFPTGTRWSADQIKALVESYGEIWITMEEALPYEWL</sequence>
<feature type="compositionally biased region" description="Basic and acidic residues" evidence="1">
    <location>
        <begin position="1"/>
        <end position="17"/>
    </location>
</feature>
<dbReference type="AlphaFoldDB" id="A0A5C5WMA4"/>
<dbReference type="RefSeq" id="WP_146510888.1">
    <property type="nucleotide sequence ID" value="NZ_SIHI01000011.1"/>
</dbReference>
<name>A0A5C5WMA4_9PLAN</name>
<accession>A0A5C5WMA4</accession>
<protein>
    <submittedName>
        <fullName evidence="2">Uncharacterized protein</fullName>
    </submittedName>
</protein>
<keyword evidence="3" id="KW-1185">Reference proteome</keyword>
<evidence type="ECO:0000313" key="2">
    <source>
        <dbReference type="EMBL" id="TWT51748.1"/>
    </source>
</evidence>
<dbReference type="EMBL" id="SIHI01000011">
    <property type="protein sequence ID" value="TWT51748.1"/>
    <property type="molecule type" value="Genomic_DNA"/>
</dbReference>